<feature type="domain" description="DJ-1/PfpI" evidence="1">
    <location>
        <begin position="38"/>
        <end position="211"/>
    </location>
</feature>
<dbReference type="CDD" id="cd03139">
    <property type="entry name" value="GATase1_PfpI_2"/>
    <property type="match status" value="1"/>
</dbReference>
<organism evidence="2 3">
    <name type="scientific">Chitinasiproducens palmae</name>
    <dbReference type="NCBI Taxonomy" id="1770053"/>
    <lineage>
        <taxon>Bacteria</taxon>
        <taxon>Pseudomonadati</taxon>
        <taxon>Pseudomonadota</taxon>
        <taxon>Betaproteobacteria</taxon>
        <taxon>Burkholderiales</taxon>
        <taxon>Burkholderiaceae</taxon>
        <taxon>Chitinasiproducens</taxon>
    </lineage>
</organism>
<dbReference type="EMBL" id="FNLO01000001">
    <property type="protein sequence ID" value="SDV46728.1"/>
    <property type="molecule type" value="Genomic_DNA"/>
</dbReference>
<name>A0A1H2PJZ8_9BURK</name>
<keyword evidence="3" id="KW-1185">Reference proteome</keyword>
<dbReference type="InterPro" id="IPR052158">
    <property type="entry name" value="INH-QAR"/>
</dbReference>
<sequence length="234" mass="24685">MTAFSDGDSANVSPALRGNNAEARDETLAALAATRTLRVALLLFPDVEILDFAGPYEVFSVASRVARRHFALAHAAFEVDTIAVSPGVVRARHGLDVVARYGFETHPTADLLLVPGGVVDAPLAEARTIEWVRHTAANARLTASVCTGAFVLGKAGLLRGRTATTHWEDLADLRTALPDTNVVGDVPFVDAGTIVTSAGISAGIGMSLHLVSRIMGQACAVATARQMQYDWQPV</sequence>
<reference evidence="3" key="1">
    <citation type="submission" date="2016-09" db="EMBL/GenBank/DDBJ databases">
        <authorList>
            <person name="Varghese N."/>
            <person name="Submissions S."/>
        </authorList>
    </citation>
    <scope>NUCLEOTIDE SEQUENCE [LARGE SCALE GENOMIC DNA]</scope>
    <source>
        <strain evidence="3">JS23</strain>
    </source>
</reference>
<dbReference type="PANTHER" id="PTHR43130">
    <property type="entry name" value="ARAC-FAMILY TRANSCRIPTIONAL REGULATOR"/>
    <property type="match status" value="1"/>
</dbReference>
<proteinExistence type="predicted"/>
<dbReference type="InterPro" id="IPR002818">
    <property type="entry name" value="DJ-1/PfpI"/>
</dbReference>
<dbReference type="Pfam" id="PF01965">
    <property type="entry name" value="DJ-1_PfpI"/>
    <property type="match status" value="1"/>
</dbReference>
<dbReference type="SUPFAM" id="SSF52317">
    <property type="entry name" value="Class I glutamine amidotransferase-like"/>
    <property type="match status" value="1"/>
</dbReference>
<evidence type="ECO:0000313" key="3">
    <source>
        <dbReference type="Proteomes" id="UP000243719"/>
    </source>
</evidence>
<dbReference type="InterPro" id="IPR029062">
    <property type="entry name" value="Class_I_gatase-like"/>
</dbReference>
<dbReference type="STRING" id="1770053.SAMN05216551_101584"/>
<evidence type="ECO:0000259" key="1">
    <source>
        <dbReference type="Pfam" id="PF01965"/>
    </source>
</evidence>
<accession>A0A1H2PJZ8</accession>
<dbReference type="AlphaFoldDB" id="A0A1H2PJZ8"/>
<evidence type="ECO:0000313" key="2">
    <source>
        <dbReference type="EMBL" id="SDV46728.1"/>
    </source>
</evidence>
<dbReference type="OrthoDB" id="9177852at2"/>
<protein>
    <submittedName>
        <fullName evidence="2">DJ-1/PfpI family protein</fullName>
    </submittedName>
</protein>
<dbReference type="GO" id="GO:0006355">
    <property type="term" value="P:regulation of DNA-templated transcription"/>
    <property type="evidence" value="ECO:0007669"/>
    <property type="project" value="TreeGrafter"/>
</dbReference>
<dbReference type="RefSeq" id="WP_091904340.1">
    <property type="nucleotide sequence ID" value="NZ_FNLO01000001.1"/>
</dbReference>
<dbReference type="Proteomes" id="UP000243719">
    <property type="component" value="Unassembled WGS sequence"/>
</dbReference>
<gene>
    <name evidence="2" type="ORF">SAMN05216551_101584</name>
</gene>
<dbReference type="Gene3D" id="3.40.50.880">
    <property type="match status" value="1"/>
</dbReference>
<dbReference type="PANTHER" id="PTHR43130:SF14">
    <property type="entry name" value="DJ-1_PFPI DOMAIN-CONTAINING PROTEIN"/>
    <property type="match status" value="1"/>
</dbReference>